<evidence type="ECO:0000256" key="1">
    <source>
        <dbReference type="ARBA" id="ARBA00008345"/>
    </source>
</evidence>
<name>A0A4R7Z9H6_9FIRM</name>
<evidence type="ECO:0000256" key="9">
    <source>
        <dbReference type="ARBA" id="ARBA00064749"/>
    </source>
</evidence>
<evidence type="ECO:0000313" key="13">
    <source>
        <dbReference type="EMBL" id="TDW07641.1"/>
    </source>
</evidence>
<dbReference type="InterPro" id="IPR021196">
    <property type="entry name" value="PdxT/SNO_CS"/>
</dbReference>
<dbReference type="PROSITE" id="PS01236">
    <property type="entry name" value="PDXT_SNO_1"/>
    <property type="match status" value="1"/>
</dbReference>
<dbReference type="NCBIfam" id="TIGR03800">
    <property type="entry name" value="PLP_synth_Pdx2"/>
    <property type="match status" value="1"/>
</dbReference>
<dbReference type="GO" id="GO:1903600">
    <property type="term" value="C:glutaminase complex"/>
    <property type="evidence" value="ECO:0007669"/>
    <property type="project" value="TreeGrafter"/>
</dbReference>
<dbReference type="GO" id="GO:0036381">
    <property type="term" value="F:pyridoxal 5'-phosphate synthase (glutamine hydrolysing) activity"/>
    <property type="evidence" value="ECO:0007669"/>
    <property type="project" value="UniProtKB-UniRule"/>
</dbReference>
<comment type="function">
    <text evidence="8 10">Catalyzes the hydrolysis of glutamine to glutamate and ammonia as part of the biosynthesis of pyridoxal 5'-phosphate. The resulting ammonia molecule is channeled to the active site of PdxS.</text>
</comment>
<evidence type="ECO:0000256" key="2">
    <source>
        <dbReference type="ARBA" id="ARBA00022801"/>
    </source>
</evidence>
<evidence type="ECO:0000256" key="3">
    <source>
        <dbReference type="ARBA" id="ARBA00022898"/>
    </source>
</evidence>
<dbReference type="UniPathway" id="UPA00245"/>
<dbReference type="HAMAP" id="MF_01615">
    <property type="entry name" value="PdxT"/>
    <property type="match status" value="1"/>
</dbReference>
<proteinExistence type="inferred from homology"/>
<dbReference type="PANTHER" id="PTHR31559:SF0">
    <property type="entry name" value="PYRIDOXAL 5'-PHOSPHATE SYNTHASE SUBUNIT SNO1-RELATED"/>
    <property type="match status" value="1"/>
</dbReference>
<evidence type="ECO:0000256" key="10">
    <source>
        <dbReference type="HAMAP-Rule" id="MF_01615"/>
    </source>
</evidence>
<dbReference type="Pfam" id="PF01174">
    <property type="entry name" value="SNO"/>
    <property type="match status" value="1"/>
</dbReference>
<evidence type="ECO:0000313" key="14">
    <source>
        <dbReference type="Proteomes" id="UP000294697"/>
    </source>
</evidence>
<keyword evidence="5 10" id="KW-0456">Lyase</keyword>
<dbReference type="InterPro" id="IPR029062">
    <property type="entry name" value="Class_I_gatase-like"/>
</dbReference>
<evidence type="ECO:0000256" key="12">
    <source>
        <dbReference type="PIRSR" id="PIRSR005639-2"/>
    </source>
</evidence>
<comment type="pathway">
    <text evidence="10">Cofactor biosynthesis; pyridoxal 5'-phosphate biosynthesis.</text>
</comment>
<comment type="similarity">
    <text evidence="1 10">Belongs to the glutaminase PdxT/SNO family.</text>
</comment>
<dbReference type="PIRSF" id="PIRSF005639">
    <property type="entry name" value="Glut_amidoT_SNO"/>
    <property type="match status" value="1"/>
</dbReference>
<comment type="catalytic activity">
    <reaction evidence="7 10">
        <text>L-glutamine + H2O = L-glutamate + NH4(+)</text>
        <dbReference type="Rhea" id="RHEA:15889"/>
        <dbReference type="ChEBI" id="CHEBI:15377"/>
        <dbReference type="ChEBI" id="CHEBI:28938"/>
        <dbReference type="ChEBI" id="CHEBI:29985"/>
        <dbReference type="ChEBI" id="CHEBI:58359"/>
        <dbReference type="EC" id="3.5.1.2"/>
    </reaction>
</comment>
<dbReference type="Gene3D" id="3.40.50.880">
    <property type="match status" value="1"/>
</dbReference>
<feature type="active site" description="Nucleophile" evidence="10 11">
    <location>
        <position position="98"/>
    </location>
</feature>
<evidence type="ECO:0000256" key="4">
    <source>
        <dbReference type="ARBA" id="ARBA00022962"/>
    </source>
</evidence>
<dbReference type="FunFam" id="3.40.50.880:FF:000010">
    <property type="entry name" value="uncharacterized protein LOC100176842 isoform X2"/>
    <property type="match status" value="1"/>
</dbReference>
<dbReference type="CDD" id="cd01749">
    <property type="entry name" value="GATase1_PB"/>
    <property type="match status" value="1"/>
</dbReference>
<keyword evidence="4 10" id="KW-0315">Glutamine amidotransferase</keyword>
<dbReference type="AlphaFoldDB" id="A0A4R7Z9H6"/>
<dbReference type="EMBL" id="SODA01000001">
    <property type="protein sequence ID" value="TDW07641.1"/>
    <property type="molecule type" value="Genomic_DNA"/>
</dbReference>
<dbReference type="GO" id="GO:0042823">
    <property type="term" value="P:pyridoxal phosphate biosynthetic process"/>
    <property type="evidence" value="ECO:0007669"/>
    <property type="project" value="UniProtKB-UniRule"/>
</dbReference>
<gene>
    <name evidence="10" type="primary">pdxT</name>
    <name evidence="13" type="ORF">C8C77_101112</name>
</gene>
<comment type="catalytic activity">
    <reaction evidence="6 10">
        <text>aldehydo-D-ribose 5-phosphate + D-glyceraldehyde 3-phosphate + L-glutamine = pyridoxal 5'-phosphate + L-glutamate + phosphate + 3 H2O + H(+)</text>
        <dbReference type="Rhea" id="RHEA:31507"/>
        <dbReference type="ChEBI" id="CHEBI:15377"/>
        <dbReference type="ChEBI" id="CHEBI:15378"/>
        <dbReference type="ChEBI" id="CHEBI:29985"/>
        <dbReference type="ChEBI" id="CHEBI:43474"/>
        <dbReference type="ChEBI" id="CHEBI:58273"/>
        <dbReference type="ChEBI" id="CHEBI:58359"/>
        <dbReference type="ChEBI" id="CHEBI:59776"/>
        <dbReference type="ChEBI" id="CHEBI:597326"/>
        <dbReference type="EC" id="4.3.3.6"/>
    </reaction>
</comment>
<evidence type="ECO:0000256" key="8">
    <source>
        <dbReference type="ARBA" id="ARBA00054599"/>
    </source>
</evidence>
<dbReference type="GO" id="GO:0006543">
    <property type="term" value="P:L-glutamine catabolic process"/>
    <property type="evidence" value="ECO:0007669"/>
    <property type="project" value="UniProtKB-UniRule"/>
</dbReference>
<protein>
    <recommendedName>
        <fullName evidence="10">Pyridoxal 5'-phosphate synthase subunit PdxT</fullName>
        <ecNumber evidence="10">4.3.3.6</ecNumber>
    </recommendedName>
    <alternativeName>
        <fullName evidence="10">Pdx2</fullName>
    </alternativeName>
    <alternativeName>
        <fullName evidence="10">Pyridoxal 5'-phosphate synthase glutaminase subunit</fullName>
        <ecNumber evidence="10">3.5.1.2</ecNumber>
    </alternativeName>
</protein>
<dbReference type="PROSITE" id="PS51130">
    <property type="entry name" value="PDXT_SNO_2"/>
    <property type="match status" value="1"/>
</dbReference>
<sequence>MSMVLLMLKKWLIGAGKMIITVGVLALQGGVAEHLDHLNQIKNVRALAVKKPEELNSCSGLIIPGGESTTMRKLIKDYNFKEAIIKFNQQQKVIWGSCAGLILLAAEVEGEKEDQLGLLDIKVKRNAFGSQLNSFIEKNMIPKISDSVQELVFIRAPLITEVGKDIEILYQKEDQIAAVESRNLIGTSFHPELTDNNAFHQYFVNKIRNKIS</sequence>
<dbReference type="GO" id="GO:0004359">
    <property type="term" value="F:glutaminase activity"/>
    <property type="evidence" value="ECO:0007669"/>
    <property type="project" value="UniProtKB-UniRule"/>
</dbReference>
<evidence type="ECO:0000256" key="11">
    <source>
        <dbReference type="PIRSR" id="PIRSR005639-1"/>
    </source>
</evidence>
<dbReference type="EC" id="4.3.3.6" evidence="10"/>
<reference evidence="13 14" key="1">
    <citation type="submission" date="2019-03" db="EMBL/GenBank/DDBJ databases">
        <title>Subsurface microbial communities from deep shales in Ohio and West Virginia, USA.</title>
        <authorList>
            <person name="Wrighton K."/>
        </authorList>
    </citation>
    <scope>NUCLEOTIDE SEQUENCE [LARGE SCALE GENOMIC DNA]</scope>
    <source>
        <strain evidence="13 14">MSL9.2</strain>
    </source>
</reference>
<feature type="active site" description="Charge relay system" evidence="10 11">
    <location>
        <position position="190"/>
    </location>
</feature>
<evidence type="ECO:0000256" key="6">
    <source>
        <dbReference type="ARBA" id="ARBA00047992"/>
    </source>
</evidence>
<evidence type="ECO:0000256" key="5">
    <source>
        <dbReference type="ARBA" id="ARBA00023239"/>
    </source>
</evidence>
<dbReference type="EC" id="3.5.1.2" evidence="10"/>
<feature type="binding site" evidence="10 12">
    <location>
        <position position="125"/>
    </location>
    <ligand>
        <name>L-glutamine</name>
        <dbReference type="ChEBI" id="CHEBI:58359"/>
    </ligand>
</feature>
<dbReference type="PANTHER" id="PTHR31559">
    <property type="entry name" value="PYRIDOXAL 5'-PHOSPHATE SYNTHASE SUBUNIT SNO"/>
    <property type="match status" value="1"/>
</dbReference>
<accession>A0A4R7Z9H6</accession>
<feature type="binding site" evidence="10 12">
    <location>
        <begin position="154"/>
        <end position="155"/>
    </location>
    <ligand>
        <name>L-glutamine</name>
        <dbReference type="ChEBI" id="CHEBI:58359"/>
    </ligand>
</feature>
<dbReference type="GO" id="GO:0008614">
    <property type="term" value="P:pyridoxine metabolic process"/>
    <property type="evidence" value="ECO:0007669"/>
    <property type="project" value="TreeGrafter"/>
</dbReference>
<dbReference type="PROSITE" id="PS51273">
    <property type="entry name" value="GATASE_TYPE_1"/>
    <property type="match status" value="1"/>
</dbReference>
<dbReference type="SUPFAM" id="SSF52317">
    <property type="entry name" value="Class I glutamine amidotransferase-like"/>
    <property type="match status" value="1"/>
</dbReference>
<feature type="binding site" evidence="10 12">
    <location>
        <begin position="66"/>
        <end position="68"/>
    </location>
    <ligand>
        <name>L-glutamine</name>
        <dbReference type="ChEBI" id="CHEBI:58359"/>
    </ligand>
</feature>
<keyword evidence="3 10" id="KW-0663">Pyridoxal phosphate</keyword>
<dbReference type="Proteomes" id="UP000294697">
    <property type="component" value="Unassembled WGS sequence"/>
</dbReference>
<comment type="subunit">
    <text evidence="9 10">In the presence of PdxS, forms a dodecamer of heterodimers. Only shows activity in the heterodimer.</text>
</comment>
<keyword evidence="2 10" id="KW-0378">Hydrolase</keyword>
<organism evidence="13 14">
    <name type="scientific">Halanaerobium saccharolyticum</name>
    <dbReference type="NCBI Taxonomy" id="43595"/>
    <lineage>
        <taxon>Bacteria</taxon>
        <taxon>Bacillati</taxon>
        <taxon>Bacillota</taxon>
        <taxon>Clostridia</taxon>
        <taxon>Halanaerobiales</taxon>
        <taxon>Halanaerobiaceae</taxon>
        <taxon>Halanaerobium</taxon>
    </lineage>
</organism>
<evidence type="ECO:0000256" key="7">
    <source>
        <dbReference type="ARBA" id="ARBA00049534"/>
    </source>
</evidence>
<comment type="caution">
    <text evidence="13">The sequence shown here is derived from an EMBL/GenBank/DDBJ whole genome shotgun (WGS) entry which is preliminary data.</text>
</comment>
<dbReference type="InterPro" id="IPR002161">
    <property type="entry name" value="PdxT/SNO"/>
</dbReference>
<feature type="active site" description="Charge relay system" evidence="10 11">
    <location>
        <position position="192"/>
    </location>
</feature>
<dbReference type="GO" id="GO:0005829">
    <property type="term" value="C:cytosol"/>
    <property type="evidence" value="ECO:0007669"/>
    <property type="project" value="TreeGrafter"/>
</dbReference>